<evidence type="ECO:0000313" key="4">
    <source>
        <dbReference type="EMBL" id="KAF2031435.1"/>
    </source>
</evidence>
<dbReference type="SUPFAM" id="SSF52540">
    <property type="entry name" value="P-loop containing nucleoside triphosphate hydrolases"/>
    <property type="match status" value="1"/>
</dbReference>
<protein>
    <recommendedName>
        <fullName evidence="6">NACHT domain-containing protein</fullName>
    </recommendedName>
</protein>
<evidence type="ECO:0000256" key="1">
    <source>
        <dbReference type="ARBA" id="ARBA00022737"/>
    </source>
</evidence>
<name>A0A9P4HBC7_9PLEO</name>
<evidence type="ECO:0008006" key="6">
    <source>
        <dbReference type="Google" id="ProtNLM"/>
    </source>
</evidence>
<evidence type="ECO:0000259" key="2">
    <source>
        <dbReference type="Pfam" id="PF24883"/>
    </source>
</evidence>
<feature type="domain" description="Nephrocystin 3-like N-terminal" evidence="2">
    <location>
        <begin position="247"/>
        <end position="414"/>
    </location>
</feature>
<gene>
    <name evidence="4" type="ORF">EK21DRAFT_111029</name>
</gene>
<feature type="domain" description="DUF7791" evidence="3">
    <location>
        <begin position="524"/>
        <end position="637"/>
    </location>
</feature>
<comment type="caution">
    <text evidence="4">The sequence shown here is derived from an EMBL/GenBank/DDBJ whole genome shotgun (WGS) entry which is preliminary data.</text>
</comment>
<dbReference type="InterPro" id="IPR056693">
    <property type="entry name" value="DUF7791"/>
</dbReference>
<dbReference type="InterPro" id="IPR056884">
    <property type="entry name" value="NPHP3-like_N"/>
</dbReference>
<dbReference type="PANTHER" id="PTHR10039:SF5">
    <property type="entry name" value="NACHT DOMAIN-CONTAINING PROTEIN"/>
    <property type="match status" value="1"/>
</dbReference>
<keyword evidence="5" id="KW-1185">Reference proteome</keyword>
<dbReference type="PANTHER" id="PTHR10039">
    <property type="entry name" value="AMELOGENIN"/>
    <property type="match status" value="1"/>
</dbReference>
<evidence type="ECO:0000313" key="5">
    <source>
        <dbReference type="Proteomes" id="UP000799777"/>
    </source>
</evidence>
<evidence type="ECO:0000259" key="3">
    <source>
        <dbReference type="Pfam" id="PF25053"/>
    </source>
</evidence>
<accession>A0A9P4HBC7</accession>
<organism evidence="4 5">
    <name type="scientific">Setomelanomma holmii</name>
    <dbReference type="NCBI Taxonomy" id="210430"/>
    <lineage>
        <taxon>Eukaryota</taxon>
        <taxon>Fungi</taxon>
        <taxon>Dikarya</taxon>
        <taxon>Ascomycota</taxon>
        <taxon>Pezizomycotina</taxon>
        <taxon>Dothideomycetes</taxon>
        <taxon>Pleosporomycetidae</taxon>
        <taxon>Pleosporales</taxon>
        <taxon>Pleosporineae</taxon>
        <taxon>Phaeosphaeriaceae</taxon>
        <taxon>Setomelanomma</taxon>
    </lineage>
</organism>
<reference evidence="4" key="1">
    <citation type="journal article" date="2020" name="Stud. Mycol.">
        <title>101 Dothideomycetes genomes: a test case for predicting lifestyles and emergence of pathogens.</title>
        <authorList>
            <person name="Haridas S."/>
            <person name="Albert R."/>
            <person name="Binder M."/>
            <person name="Bloem J."/>
            <person name="Labutti K."/>
            <person name="Salamov A."/>
            <person name="Andreopoulos B."/>
            <person name="Baker S."/>
            <person name="Barry K."/>
            <person name="Bills G."/>
            <person name="Bluhm B."/>
            <person name="Cannon C."/>
            <person name="Castanera R."/>
            <person name="Culley D."/>
            <person name="Daum C."/>
            <person name="Ezra D."/>
            <person name="Gonzalez J."/>
            <person name="Henrissat B."/>
            <person name="Kuo A."/>
            <person name="Liang C."/>
            <person name="Lipzen A."/>
            <person name="Lutzoni F."/>
            <person name="Magnuson J."/>
            <person name="Mondo S."/>
            <person name="Nolan M."/>
            <person name="Ohm R."/>
            <person name="Pangilinan J."/>
            <person name="Park H.-J."/>
            <person name="Ramirez L."/>
            <person name="Alfaro M."/>
            <person name="Sun H."/>
            <person name="Tritt A."/>
            <person name="Yoshinaga Y."/>
            <person name="Zwiers L.-H."/>
            <person name="Turgeon B."/>
            <person name="Goodwin S."/>
            <person name="Spatafora J."/>
            <person name="Crous P."/>
            <person name="Grigoriev I."/>
        </authorList>
    </citation>
    <scope>NUCLEOTIDE SEQUENCE</scope>
    <source>
        <strain evidence="4">CBS 110217</strain>
    </source>
</reference>
<dbReference type="InterPro" id="IPR027417">
    <property type="entry name" value="P-loop_NTPase"/>
</dbReference>
<dbReference type="Pfam" id="PF24883">
    <property type="entry name" value="NPHP3_N"/>
    <property type="match status" value="1"/>
</dbReference>
<dbReference type="EMBL" id="ML978181">
    <property type="protein sequence ID" value="KAF2031435.1"/>
    <property type="molecule type" value="Genomic_DNA"/>
</dbReference>
<dbReference type="Proteomes" id="UP000799777">
    <property type="component" value="Unassembled WGS sequence"/>
</dbReference>
<dbReference type="AlphaFoldDB" id="A0A9P4HBC7"/>
<sequence length="637" mass="73426">MEPIVALGIASNIIQLVDFSSRIISRSHEIYRSEDGEAENHAMLEAAANNLNELFRDLRISSSSYEDDKKPENDGIKLEVADRQLLQLKQRSERVGMELREYLQKIDATGSHRKWRSVYQALRTTYSEGQISSIVDRLDDIRKQVDTVLLVSLRQSHPALLYFQQRENDLKQRHAELIAAIDQQNSTTFPNQVVSDAVNEHKRRFQDSILVRLYFRYLPDRVDRIAPAYSRTFEWIFQDGDSAQHIGSWSSFSKWLQTPHDEIYWVTGKPGSGKSTLMKYIYHHEQIPSQLKEWSPEVEVIRAGFYFWKSGSHLQMSLEGLLQALLHGIFSTHRDLIFTAMPERWQEYTSFGGGYEPFEKSELRRIFNTLVSDRSRRFFFLVGGLDEFGGKTQEIVDFVLETANSNVKLCVASRPWLLFEDNFKQRPNLLLETLTKADISIYVNGKFKGSNYYNRIEECEPADALKLVSDIIEKAHGVFLWGYLVVDSLLEGLTNAGRMSDLHSRLAALPSDLVALFNVILNRLEPQYFRLACETFRLVRAFRETSLAIKDPEHGENPILLALYYADDTDIRSGISAPCHKLKSLKSEQKVETMRRRISARCKGLLEARPLAETGKPSRTSWNHPVSYLHRTARDYI</sequence>
<dbReference type="Pfam" id="PF25053">
    <property type="entry name" value="DUF7791"/>
    <property type="match status" value="1"/>
</dbReference>
<keyword evidence="1" id="KW-0677">Repeat</keyword>
<proteinExistence type="predicted"/>
<dbReference type="OrthoDB" id="443402at2759"/>
<dbReference type="Gene3D" id="3.40.50.300">
    <property type="entry name" value="P-loop containing nucleotide triphosphate hydrolases"/>
    <property type="match status" value="1"/>
</dbReference>